<feature type="region of interest" description="Disordered" evidence="1">
    <location>
        <begin position="43"/>
        <end position="75"/>
    </location>
</feature>
<organism evidence="2 3">
    <name type="scientific">Caerostris extrusa</name>
    <name type="common">Bark spider</name>
    <name type="synonym">Caerostris bankana</name>
    <dbReference type="NCBI Taxonomy" id="172846"/>
    <lineage>
        <taxon>Eukaryota</taxon>
        <taxon>Metazoa</taxon>
        <taxon>Ecdysozoa</taxon>
        <taxon>Arthropoda</taxon>
        <taxon>Chelicerata</taxon>
        <taxon>Arachnida</taxon>
        <taxon>Araneae</taxon>
        <taxon>Araneomorphae</taxon>
        <taxon>Entelegynae</taxon>
        <taxon>Araneoidea</taxon>
        <taxon>Araneidae</taxon>
        <taxon>Caerostris</taxon>
    </lineage>
</organism>
<dbReference type="AlphaFoldDB" id="A0AAV4VNE6"/>
<proteinExistence type="predicted"/>
<reference evidence="2 3" key="1">
    <citation type="submission" date="2021-06" db="EMBL/GenBank/DDBJ databases">
        <title>Caerostris extrusa draft genome.</title>
        <authorList>
            <person name="Kono N."/>
            <person name="Arakawa K."/>
        </authorList>
    </citation>
    <scope>NUCLEOTIDE SEQUENCE [LARGE SCALE GENOMIC DNA]</scope>
</reference>
<feature type="compositionally biased region" description="Basic and acidic residues" evidence="1">
    <location>
        <begin position="47"/>
        <end position="56"/>
    </location>
</feature>
<comment type="caution">
    <text evidence="2">The sequence shown here is derived from an EMBL/GenBank/DDBJ whole genome shotgun (WGS) entry which is preliminary data.</text>
</comment>
<evidence type="ECO:0000256" key="1">
    <source>
        <dbReference type="SAM" id="MobiDB-lite"/>
    </source>
</evidence>
<accession>A0AAV4VNE6</accession>
<protein>
    <submittedName>
        <fullName evidence="2">Uncharacterized protein</fullName>
    </submittedName>
</protein>
<evidence type="ECO:0000313" key="2">
    <source>
        <dbReference type="EMBL" id="GIY70920.1"/>
    </source>
</evidence>
<dbReference type="EMBL" id="BPLR01014734">
    <property type="protein sequence ID" value="GIY70920.1"/>
    <property type="molecule type" value="Genomic_DNA"/>
</dbReference>
<gene>
    <name evidence="2" type="ORF">CEXT_264041</name>
</gene>
<evidence type="ECO:0000313" key="3">
    <source>
        <dbReference type="Proteomes" id="UP001054945"/>
    </source>
</evidence>
<keyword evidence="3" id="KW-1185">Reference proteome</keyword>
<dbReference type="Proteomes" id="UP001054945">
    <property type="component" value="Unassembled WGS sequence"/>
</dbReference>
<name>A0AAV4VNE6_CAEEX</name>
<sequence>MWIQPRTTMEIGQFIFPGLPHSRDKAFPSPSVKPLLNGQMLEPLHIPSDEVSKEAKQASSSIRRHKSHQSLPTAT</sequence>